<comment type="caution">
    <text evidence="6">The sequence shown here is derived from an EMBL/GenBank/DDBJ whole genome shotgun (WGS) entry which is preliminary data.</text>
</comment>
<dbReference type="Pfam" id="PF01420">
    <property type="entry name" value="Methylase_S"/>
    <property type="match status" value="1"/>
</dbReference>
<keyword evidence="2" id="KW-0680">Restriction system</keyword>
<dbReference type="CDD" id="cd17261">
    <property type="entry name" value="RMtype1_S_EcoKI-TRD2-CR2_like"/>
    <property type="match status" value="1"/>
</dbReference>
<keyword evidence="7" id="KW-1185">Reference proteome</keyword>
<keyword evidence="3" id="KW-0238">DNA-binding</keyword>
<evidence type="ECO:0000313" key="6">
    <source>
        <dbReference type="EMBL" id="MSS91749.1"/>
    </source>
</evidence>
<evidence type="ECO:0000259" key="5">
    <source>
        <dbReference type="Pfam" id="PF01420"/>
    </source>
</evidence>
<reference evidence="6 7" key="1">
    <citation type="submission" date="2019-08" db="EMBL/GenBank/DDBJ databases">
        <title>In-depth cultivation of the pig gut microbiome towards novel bacterial diversity and tailored functional studies.</title>
        <authorList>
            <person name="Wylensek D."/>
            <person name="Hitch T.C.A."/>
            <person name="Clavel T."/>
        </authorList>
    </citation>
    <scope>NUCLEOTIDE SEQUENCE [LARGE SCALE GENOMIC DNA]</scope>
    <source>
        <strain evidence="6 7">WCA-389-WT-23B</strain>
    </source>
</reference>
<dbReference type="PANTHER" id="PTHR43140">
    <property type="entry name" value="TYPE-1 RESTRICTION ENZYME ECOKI SPECIFICITY PROTEIN"/>
    <property type="match status" value="1"/>
</dbReference>
<evidence type="ECO:0000256" key="1">
    <source>
        <dbReference type="ARBA" id="ARBA00010923"/>
    </source>
</evidence>
<organism evidence="6 7">
    <name type="scientific">Eisenbergiella porci</name>
    <dbReference type="NCBI Taxonomy" id="2652274"/>
    <lineage>
        <taxon>Bacteria</taxon>
        <taxon>Bacillati</taxon>
        <taxon>Bacillota</taxon>
        <taxon>Clostridia</taxon>
        <taxon>Lachnospirales</taxon>
        <taxon>Lachnospiraceae</taxon>
        <taxon>Eisenbergiella</taxon>
    </lineage>
</organism>
<accession>A0A6N7W917</accession>
<dbReference type="InterPro" id="IPR000055">
    <property type="entry name" value="Restrct_endonuc_typeI_TRD"/>
</dbReference>
<evidence type="ECO:0000256" key="4">
    <source>
        <dbReference type="ARBA" id="ARBA00038652"/>
    </source>
</evidence>
<evidence type="ECO:0000313" key="7">
    <source>
        <dbReference type="Proteomes" id="UP000436047"/>
    </source>
</evidence>
<dbReference type="GO" id="GO:0009307">
    <property type="term" value="P:DNA restriction-modification system"/>
    <property type="evidence" value="ECO:0007669"/>
    <property type="project" value="UniProtKB-KW"/>
</dbReference>
<dbReference type="PANTHER" id="PTHR43140:SF1">
    <property type="entry name" value="TYPE I RESTRICTION ENZYME ECOKI SPECIFICITY SUBUNIT"/>
    <property type="match status" value="1"/>
</dbReference>
<dbReference type="Proteomes" id="UP000436047">
    <property type="component" value="Unassembled WGS sequence"/>
</dbReference>
<proteinExistence type="inferred from homology"/>
<name>A0A6N7W917_9FIRM</name>
<dbReference type="Gene3D" id="3.90.220.20">
    <property type="entry name" value="DNA methylase specificity domains"/>
    <property type="match status" value="2"/>
</dbReference>
<dbReference type="InterPro" id="IPR051212">
    <property type="entry name" value="Type-I_RE_S_subunit"/>
</dbReference>
<sequence>MKKLSFPTVKLGNFIREVKEKVKSSGVSQDDFTVYGVTNTDGITVTNNKASDDLGNYTVLRENQFAYNPYRVNVGSIGLSLPGTFGAVSPAYVVFETNGQISNEFLLYYLKSSLGINLIKWYGDRGGVRSALRFSDLKKIDFPDITLEQQNKLLIKIKNLDELLCELYKNLSDDKIEILRQSILQQAVEGRLCEQGPNDEPASVLLEKIKAEKERLIAEKKIKKQKLLPPISEEEKPFELPKGWEWCRLGEILYEAPRNGYSPPKVERETNTRVLTLTATTSGTLDLHHYKYIEDTISESSFLWIKQGDVLIQRSNSLDYVGTVCLCDEMITGYIYPDLMMKANVSNEADLHYIVYYLKSPFARQYFKGHATGTSNSMKKITQSVVSEIPVALPPINEQKQIVKKIHELLALNQKMKQELLQARKYASQLMESVLQETFSVQETAKPAQVIEFRPDQTVPKTELLAAARGKIREDTWEHLCKRALEIVGEES</sequence>
<dbReference type="RefSeq" id="WP_154468123.1">
    <property type="nucleotide sequence ID" value="NZ_VUMI01000077.1"/>
</dbReference>
<dbReference type="GeneID" id="86056658"/>
<dbReference type="SUPFAM" id="SSF116734">
    <property type="entry name" value="DNA methylase specificity domain"/>
    <property type="match status" value="2"/>
</dbReference>
<comment type="similarity">
    <text evidence="1">Belongs to the type-I restriction system S methylase family.</text>
</comment>
<dbReference type="EMBL" id="VUMI01000077">
    <property type="protein sequence ID" value="MSS91749.1"/>
    <property type="molecule type" value="Genomic_DNA"/>
</dbReference>
<evidence type="ECO:0000256" key="3">
    <source>
        <dbReference type="ARBA" id="ARBA00023125"/>
    </source>
</evidence>
<evidence type="ECO:0000256" key="2">
    <source>
        <dbReference type="ARBA" id="ARBA00022747"/>
    </source>
</evidence>
<comment type="subunit">
    <text evidence="4">The methyltransferase is composed of M and S polypeptides.</text>
</comment>
<feature type="domain" description="Type I restriction modification DNA specificity" evidence="5">
    <location>
        <begin position="241"/>
        <end position="420"/>
    </location>
</feature>
<gene>
    <name evidence="6" type="ORF">FYJ45_27085</name>
</gene>
<dbReference type="GO" id="GO:0003677">
    <property type="term" value="F:DNA binding"/>
    <property type="evidence" value="ECO:0007669"/>
    <property type="project" value="UniProtKB-KW"/>
</dbReference>
<dbReference type="AlphaFoldDB" id="A0A6N7W917"/>
<protein>
    <recommendedName>
        <fullName evidence="5">Type I restriction modification DNA specificity domain-containing protein</fullName>
    </recommendedName>
</protein>
<dbReference type="InterPro" id="IPR044946">
    <property type="entry name" value="Restrct_endonuc_typeI_TRD_sf"/>
</dbReference>